<dbReference type="Pfam" id="PF06094">
    <property type="entry name" value="GGACT"/>
    <property type="match status" value="1"/>
</dbReference>
<evidence type="ECO:0000256" key="1">
    <source>
        <dbReference type="ARBA" id="ARBA00012346"/>
    </source>
</evidence>
<evidence type="ECO:0000256" key="2">
    <source>
        <dbReference type="ARBA" id="ARBA00023239"/>
    </source>
</evidence>
<feature type="binding site" evidence="4">
    <location>
        <begin position="75"/>
        <end position="80"/>
    </location>
    <ligand>
        <name>substrate</name>
    </ligand>
</feature>
<reference evidence="8" key="1">
    <citation type="journal article" date="2017" name="Genome Biol.">
        <title>Comparative genomics reveals high biological diversity and specific adaptations in the industrially and medically important fungal genus Aspergillus.</title>
        <authorList>
            <person name="de Vries R.P."/>
            <person name="Riley R."/>
            <person name="Wiebenga A."/>
            <person name="Aguilar-Osorio G."/>
            <person name="Amillis S."/>
            <person name="Uchima C.A."/>
            <person name="Anderluh G."/>
            <person name="Asadollahi M."/>
            <person name="Askin M."/>
            <person name="Barry K."/>
            <person name="Battaglia E."/>
            <person name="Bayram O."/>
            <person name="Benocci T."/>
            <person name="Braus-Stromeyer S.A."/>
            <person name="Caldana C."/>
            <person name="Canovas D."/>
            <person name="Cerqueira G.C."/>
            <person name="Chen F."/>
            <person name="Chen W."/>
            <person name="Choi C."/>
            <person name="Clum A."/>
            <person name="Dos Santos R.A."/>
            <person name="Damasio A.R."/>
            <person name="Diallinas G."/>
            <person name="Emri T."/>
            <person name="Fekete E."/>
            <person name="Flipphi M."/>
            <person name="Freyberg S."/>
            <person name="Gallo A."/>
            <person name="Gournas C."/>
            <person name="Habgood R."/>
            <person name="Hainaut M."/>
            <person name="Harispe M.L."/>
            <person name="Henrissat B."/>
            <person name="Hilden K.S."/>
            <person name="Hope R."/>
            <person name="Hossain A."/>
            <person name="Karabika E."/>
            <person name="Karaffa L."/>
            <person name="Karanyi Z."/>
            <person name="Krasevec N."/>
            <person name="Kuo A."/>
            <person name="Kusch H."/>
            <person name="LaButti K."/>
            <person name="Lagendijk E.L."/>
            <person name="Lapidus A."/>
            <person name="Levasseur A."/>
            <person name="Lindquist E."/>
            <person name="Lipzen A."/>
            <person name="Logrieco A.F."/>
            <person name="MacCabe A."/>
            <person name="Maekelae M.R."/>
            <person name="Malavazi I."/>
            <person name="Melin P."/>
            <person name="Meyer V."/>
            <person name="Mielnichuk N."/>
            <person name="Miskei M."/>
            <person name="Molnar A.P."/>
            <person name="Mule G."/>
            <person name="Ngan C.Y."/>
            <person name="Orejas M."/>
            <person name="Orosz E."/>
            <person name="Ouedraogo J.P."/>
            <person name="Overkamp K.M."/>
            <person name="Park H.-S."/>
            <person name="Perrone G."/>
            <person name="Piumi F."/>
            <person name="Punt P.J."/>
            <person name="Ram A.F."/>
            <person name="Ramon A."/>
            <person name="Rauscher S."/>
            <person name="Record E."/>
            <person name="Riano-Pachon D.M."/>
            <person name="Robert V."/>
            <person name="Roehrig J."/>
            <person name="Ruller R."/>
            <person name="Salamov A."/>
            <person name="Salih N.S."/>
            <person name="Samson R.A."/>
            <person name="Sandor E."/>
            <person name="Sanguinetti M."/>
            <person name="Schuetze T."/>
            <person name="Sepcic K."/>
            <person name="Shelest E."/>
            <person name="Sherlock G."/>
            <person name="Sophianopoulou V."/>
            <person name="Squina F.M."/>
            <person name="Sun H."/>
            <person name="Susca A."/>
            <person name="Todd R.B."/>
            <person name="Tsang A."/>
            <person name="Unkles S.E."/>
            <person name="van de Wiele N."/>
            <person name="van Rossen-Uffink D."/>
            <person name="Oliveira J.V."/>
            <person name="Vesth T.C."/>
            <person name="Visser J."/>
            <person name="Yu J.-H."/>
            <person name="Zhou M."/>
            <person name="Andersen M.R."/>
            <person name="Archer D.B."/>
            <person name="Baker S.E."/>
            <person name="Benoit I."/>
            <person name="Brakhage A.A."/>
            <person name="Braus G.H."/>
            <person name="Fischer R."/>
            <person name="Frisvad J.C."/>
            <person name="Goldman G.H."/>
            <person name="Houbraken J."/>
            <person name="Oakley B."/>
            <person name="Pocsi I."/>
            <person name="Scazzocchio C."/>
            <person name="Seiboth B."/>
            <person name="vanKuyk P.A."/>
            <person name="Wortman J."/>
            <person name="Dyer P.S."/>
            <person name="Grigoriev I.V."/>
        </authorList>
    </citation>
    <scope>NUCLEOTIDE SEQUENCE [LARGE SCALE GENOMIC DNA]</scope>
    <source>
        <strain evidence="8">CBS 583.65</strain>
    </source>
</reference>
<dbReference type="GO" id="GO:0003839">
    <property type="term" value="F:gamma-glutamylcyclotransferase activity"/>
    <property type="evidence" value="ECO:0007669"/>
    <property type="project" value="UniProtKB-EC"/>
</dbReference>
<gene>
    <name evidence="7" type="ORF">ASPVEDRAFT_37386</name>
</gene>
<evidence type="ECO:0000256" key="4">
    <source>
        <dbReference type="PIRSR" id="PIRSR617939-2"/>
    </source>
</evidence>
<dbReference type="EC" id="4.3.2.9" evidence="1"/>
<dbReference type="InterPro" id="IPR013024">
    <property type="entry name" value="GGCT-like"/>
</dbReference>
<dbReference type="OrthoDB" id="2924818at2759"/>
<dbReference type="InterPro" id="IPR009288">
    <property type="entry name" value="AIG2-like_dom"/>
</dbReference>
<organism evidence="7 8">
    <name type="scientific">Aspergillus versicolor CBS 583.65</name>
    <dbReference type="NCBI Taxonomy" id="1036611"/>
    <lineage>
        <taxon>Eukaryota</taxon>
        <taxon>Fungi</taxon>
        <taxon>Dikarya</taxon>
        <taxon>Ascomycota</taxon>
        <taxon>Pezizomycotina</taxon>
        <taxon>Eurotiomycetes</taxon>
        <taxon>Eurotiomycetidae</taxon>
        <taxon>Eurotiales</taxon>
        <taxon>Aspergillaceae</taxon>
        <taxon>Aspergillus</taxon>
        <taxon>Aspergillus subgen. Nidulantes</taxon>
    </lineage>
</organism>
<dbReference type="Proteomes" id="UP000184073">
    <property type="component" value="Unassembled WGS sequence"/>
</dbReference>
<evidence type="ECO:0000256" key="5">
    <source>
        <dbReference type="SAM" id="MobiDB-lite"/>
    </source>
</evidence>
<accession>A0A1L9P8V6</accession>
<dbReference type="Gene3D" id="3.10.490.10">
    <property type="entry name" value="Gamma-glutamyl cyclotransferase-like"/>
    <property type="match status" value="1"/>
</dbReference>
<feature type="active site" description="Proton acceptor" evidence="3">
    <location>
        <position position="155"/>
    </location>
</feature>
<dbReference type="SUPFAM" id="SSF110857">
    <property type="entry name" value="Gamma-glutamyl cyclotransferase-like"/>
    <property type="match status" value="1"/>
</dbReference>
<proteinExistence type="predicted"/>
<keyword evidence="2" id="KW-0456">Lyase</keyword>
<evidence type="ECO:0000259" key="6">
    <source>
        <dbReference type="Pfam" id="PF06094"/>
    </source>
</evidence>
<dbReference type="STRING" id="1036611.A0A1L9P8V6"/>
<evidence type="ECO:0000256" key="3">
    <source>
        <dbReference type="PIRSR" id="PIRSR617939-1"/>
    </source>
</evidence>
<protein>
    <recommendedName>
        <fullName evidence="1">gamma-glutamylcyclotransferase</fullName>
        <ecNumber evidence="1">4.3.2.9</ecNumber>
    </recommendedName>
</protein>
<evidence type="ECO:0000313" key="8">
    <source>
        <dbReference type="Proteomes" id="UP000184073"/>
    </source>
</evidence>
<evidence type="ECO:0000313" key="7">
    <source>
        <dbReference type="EMBL" id="OJI97922.1"/>
    </source>
</evidence>
<dbReference type="VEuPathDB" id="FungiDB:ASPVEDRAFT_37386"/>
<feature type="region of interest" description="Disordered" evidence="5">
    <location>
        <begin position="266"/>
        <end position="316"/>
    </location>
</feature>
<dbReference type="InterPro" id="IPR036568">
    <property type="entry name" value="GGCT-like_sf"/>
</dbReference>
<dbReference type="RefSeq" id="XP_040663685.1">
    <property type="nucleotide sequence ID" value="XM_040811451.1"/>
</dbReference>
<dbReference type="AlphaFoldDB" id="A0A1L9P8V6"/>
<dbReference type="PANTHER" id="PTHR12935">
    <property type="entry name" value="GAMMA-GLUTAMYLCYCLOTRANSFERASE"/>
    <property type="match status" value="1"/>
</dbReference>
<dbReference type="GeneID" id="63726962"/>
<dbReference type="CDD" id="cd06661">
    <property type="entry name" value="GGCT_like"/>
    <property type="match status" value="1"/>
</dbReference>
<dbReference type="InterPro" id="IPR017939">
    <property type="entry name" value="G-Glutamylcylcotransferase"/>
</dbReference>
<dbReference type="PANTHER" id="PTHR12935:SF0">
    <property type="entry name" value="GAMMA-GLUTAMYLCYCLOTRANSFERASE"/>
    <property type="match status" value="1"/>
</dbReference>
<feature type="compositionally biased region" description="Basic residues" evidence="5">
    <location>
        <begin position="281"/>
        <end position="297"/>
    </location>
</feature>
<keyword evidence="8" id="KW-1185">Reference proteome</keyword>
<name>A0A1L9P8V6_ASPVE</name>
<sequence length="316" mass="34795">MTPSHAIPDPTSTAEAELISPAVGTVLLFSAGEERLDFIYKHSSNRSLSIHPKMSFHTSNPRASAPAPRPKYRIYFAYGSNLHLGQMAQRCPKSRYLGRAILHGYRWQINDRGYANVVRVPYASSSSSLSSLSSSVQGLCYLINREDEAKLDRSEGVPTAYGKSMLDVELFVGKAGIAGRDVGEVVGCSVEEVRSVPLSLGGGDGRQRGEIIPALVYVSLNHTLDGRAKDEYVHRMRLGLSDALDLGLSPDYVVWLERVINAGVRESSGTEGQRQPEVRYQKRVPQRGNRRGGHRRGGYQTSGLQHGEANFRGHFR</sequence>
<feature type="domain" description="Gamma-glutamylcyclotransferase AIG2-like" evidence="6">
    <location>
        <begin position="75"/>
        <end position="170"/>
    </location>
</feature>
<dbReference type="EMBL" id="KV878126">
    <property type="protein sequence ID" value="OJI97922.1"/>
    <property type="molecule type" value="Genomic_DNA"/>
</dbReference>